<dbReference type="Gene3D" id="3.40.50.620">
    <property type="entry name" value="HUPs"/>
    <property type="match status" value="1"/>
</dbReference>
<evidence type="ECO:0000256" key="1">
    <source>
        <dbReference type="ARBA" id="ARBA00004173"/>
    </source>
</evidence>
<dbReference type="Proteomes" id="UP000019384">
    <property type="component" value="Unassembled WGS sequence"/>
</dbReference>
<sequence length="494" mass="56440">MVWRIRHYGTFSLAKSVAKAVQPSSPVRTRFAPSPTGYLHLGSLRTALYNYLLARSTGGSFLLRLEDTDQKRLVPDAEERIYRDLHWLGLDHDEGPVVGGEFGPYRQSERGAIYEKYIQILLEKGLAYRCYCSKERLDGLRESARLLKPPTTVSYDRHCSSNEPEIGSQHTHNSDFTVRFKSPAKYPKFTDLLHGRLDLQPQINAGDVRYDDFVLMKSDGLPTYHFANVVDDHLMGITHVIRGEEWLPSTPKHLALYDAFGWEAPHFVHIPLLTSSKDKKLSKRSGDIDVAKLRAQGYVRESLINFSALYGWSPKRTPNEQTKEVYSLSQLEQLFSLDGLTKGNAKVDFGKLNHFNKHYLELKLKDPQFVEETVKQIAERTSTSLEEAHRILKLTGSYLTKLEDLFQEHDYLFGSISTSLSQEQIEIVQAFLKKYPEENLENAMEIVSSSYSRQKVFKAIRMGLSGKTHGIKLPSLFEYFGPKEVADRLRLACK</sequence>
<evidence type="ECO:0000256" key="4">
    <source>
        <dbReference type="ARBA" id="ARBA00022598"/>
    </source>
</evidence>
<dbReference type="AlphaFoldDB" id="W6MSP3"/>
<evidence type="ECO:0000256" key="7">
    <source>
        <dbReference type="ARBA" id="ARBA00022917"/>
    </source>
</evidence>
<gene>
    <name evidence="13" type="ORF">KUCA_T00005825001</name>
</gene>
<keyword evidence="5 11" id="KW-0547">Nucleotide-binding</keyword>
<dbReference type="GO" id="GO:0000049">
    <property type="term" value="F:tRNA binding"/>
    <property type="evidence" value="ECO:0007669"/>
    <property type="project" value="InterPro"/>
</dbReference>
<organism evidence="13 14">
    <name type="scientific">Kuraishia capsulata CBS 1993</name>
    <dbReference type="NCBI Taxonomy" id="1382522"/>
    <lineage>
        <taxon>Eukaryota</taxon>
        <taxon>Fungi</taxon>
        <taxon>Dikarya</taxon>
        <taxon>Ascomycota</taxon>
        <taxon>Saccharomycotina</taxon>
        <taxon>Pichiomycetes</taxon>
        <taxon>Pichiales</taxon>
        <taxon>Pichiaceae</taxon>
        <taxon>Kuraishia</taxon>
    </lineage>
</organism>
<dbReference type="InterPro" id="IPR008925">
    <property type="entry name" value="aa_tRNA-synth_I_cd-bd_sf"/>
</dbReference>
<dbReference type="HAMAP" id="MF_00022">
    <property type="entry name" value="Glu_tRNA_synth_type1"/>
    <property type="match status" value="1"/>
</dbReference>
<dbReference type="NCBIfam" id="TIGR00464">
    <property type="entry name" value="gltX_bact"/>
    <property type="match status" value="1"/>
</dbReference>
<dbReference type="FunFam" id="3.40.50.620:FF:000045">
    <property type="entry name" value="Glutamate--tRNA ligase, mitochondrial"/>
    <property type="match status" value="1"/>
</dbReference>
<dbReference type="STRING" id="1382522.W6MSP3"/>
<accession>W6MSP3</accession>
<dbReference type="InterPro" id="IPR000924">
    <property type="entry name" value="Glu/Gln-tRNA-synth"/>
</dbReference>
<dbReference type="HOGENOM" id="CLU_015768_6_3_1"/>
<evidence type="ECO:0000256" key="8">
    <source>
        <dbReference type="ARBA" id="ARBA00023146"/>
    </source>
</evidence>
<dbReference type="InterPro" id="IPR014729">
    <property type="entry name" value="Rossmann-like_a/b/a_fold"/>
</dbReference>
<dbReference type="OrthoDB" id="428822at2759"/>
<dbReference type="InterPro" id="IPR020058">
    <property type="entry name" value="Glu/Gln-tRNA-synth_Ib_cat-dom"/>
</dbReference>
<dbReference type="GO" id="GO:0005739">
    <property type="term" value="C:mitochondrion"/>
    <property type="evidence" value="ECO:0007669"/>
    <property type="project" value="UniProtKB-SubCell"/>
</dbReference>
<dbReference type="GO" id="GO:0006424">
    <property type="term" value="P:glutamyl-tRNA aminoacylation"/>
    <property type="evidence" value="ECO:0007669"/>
    <property type="project" value="InterPro"/>
</dbReference>
<dbReference type="GO" id="GO:0032543">
    <property type="term" value="P:mitochondrial translation"/>
    <property type="evidence" value="ECO:0007669"/>
    <property type="project" value="EnsemblFungi"/>
</dbReference>
<keyword evidence="6 11" id="KW-0067">ATP-binding</keyword>
<protein>
    <recommendedName>
        <fullName evidence="10">Glutamate--tRNA ligase, mitochondrial</fullName>
        <ecNumber evidence="3">6.1.1.17</ecNumber>
    </recommendedName>
    <alternativeName>
        <fullName evidence="9">Glutamyl-tRNA synthetase</fullName>
    </alternativeName>
</protein>
<dbReference type="SUPFAM" id="SSF52374">
    <property type="entry name" value="Nucleotidylyl transferase"/>
    <property type="match status" value="1"/>
</dbReference>
<dbReference type="InterPro" id="IPR020751">
    <property type="entry name" value="aa-tRNA-synth_I_codon-bd_sub2"/>
</dbReference>
<feature type="domain" description="Glutamyl/glutaminyl-tRNA synthetase class Ib catalytic" evidence="12">
    <location>
        <begin position="27"/>
        <end position="353"/>
    </location>
</feature>
<dbReference type="RefSeq" id="XP_022461814.1">
    <property type="nucleotide sequence ID" value="XM_022602896.1"/>
</dbReference>
<dbReference type="InterPro" id="IPR004527">
    <property type="entry name" value="Glu-tRNA-ligase_bac/mito"/>
</dbReference>
<evidence type="ECO:0000256" key="2">
    <source>
        <dbReference type="ARBA" id="ARBA00007894"/>
    </source>
</evidence>
<reference evidence="13" key="1">
    <citation type="submission" date="2013-12" db="EMBL/GenBank/DDBJ databases">
        <authorList>
            <person name="Genoscope - CEA"/>
        </authorList>
    </citation>
    <scope>NUCLEOTIDE SEQUENCE</scope>
    <source>
        <strain evidence="13">CBS 1993</strain>
    </source>
</reference>
<dbReference type="EMBL" id="HG793131">
    <property type="protein sequence ID" value="CDK29831.1"/>
    <property type="molecule type" value="Genomic_DNA"/>
</dbReference>
<dbReference type="EC" id="6.1.1.17" evidence="3"/>
<dbReference type="Gene3D" id="1.10.10.350">
    <property type="match status" value="1"/>
</dbReference>
<dbReference type="PRINTS" id="PR00987">
    <property type="entry name" value="TRNASYNTHGLU"/>
</dbReference>
<proteinExistence type="inferred from homology"/>
<dbReference type="CDD" id="cd00808">
    <property type="entry name" value="GluRS_core"/>
    <property type="match status" value="1"/>
</dbReference>
<dbReference type="SUPFAM" id="SSF48163">
    <property type="entry name" value="An anticodon-binding domain of class I aminoacyl-tRNA synthetases"/>
    <property type="match status" value="1"/>
</dbReference>
<evidence type="ECO:0000256" key="11">
    <source>
        <dbReference type="RuleBase" id="RU363037"/>
    </source>
</evidence>
<dbReference type="InterPro" id="IPR033910">
    <property type="entry name" value="GluRS_core"/>
</dbReference>
<evidence type="ECO:0000256" key="6">
    <source>
        <dbReference type="ARBA" id="ARBA00022840"/>
    </source>
</evidence>
<keyword evidence="8 11" id="KW-0030">Aminoacyl-tRNA synthetase</keyword>
<dbReference type="GO" id="GO:0005524">
    <property type="term" value="F:ATP binding"/>
    <property type="evidence" value="ECO:0007669"/>
    <property type="project" value="UniProtKB-KW"/>
</dbReference>
<comment type="subcellular location">
    <subcellularLocation>
        <location evidence="1">Mitochondrion</location>
    </subcellularLocation>
</comment>
<dbReference type="GO" id="GO:0004818">
    <property type="term" value="F:glutamate-tRNA ligase activity"/>
    <property type="evidence" value="ECO:0007669"/>
    <property type="project" value="UniProtKB-EC"/>
</dbReference>
<dbReference type="GO" id="GO:0008270">
    <property type="term" value="F:zinc ion binding"/>
    <property type="evidence" value="ECO:0007669"/>
    <property type="project" value="InterPro"/>
</dbReference>
<name>W6MSP3_9ASCO</name>
<dbReference type="PANTHER" id="PTHR43311">
    <property type="entry name" value="GLUTAMATE--TRNA LIGASE"/>
    <property type="match status" value="1"/>
</dbReference>
<dbReference type="InterPro" id="IPR049940">
    <property type="entry name" value="GluQ/Sye"/>
</dbReference>
<keyword evidence="4 11" id="KW-0436">Ligase</keyword>
<evidence type="ECO:0000313" key="13">
    <source>
        <dbReference type="EMBL" id="CDK29831.1"/>
    </source>
</evidence>
<evidence type="ECO:0000256" key="3">
    <source>
        <dbReference type="ARBA" id="ARBA00012835"/>
    </source>
</evidence>
<keyword evidence="14" id="KW-1185">Reference proteome</keyword>
<evidence type="ECO:0000259" key="12">
    <source>
        <dbReference type="Pfam" id="PF00749"/>
    </source>
</evidence>
<keyword evidence="7 11" id="KW-0648">Protein biosynthesis</keyword>
<dbReference type="PANTHER" id="PTHR43311:SF2">
    <property type="entry name" value="GLUTAMATE--TRNA LIGASE, MITOCHONDRIAL-RELATED"/>
    <property type="match status" value="1"/>
</dbReference>
<dbReference type="GeneID" id="34523202"/>
<dbReference type="Pfam" id="PF00749">
    <property type="entry name" value="tRNA-synt_1c"/>
    <property type="match status" value="1"/>
</dbReference>
<evidence type="ECO:0000313" key="14">
    <source>
        <dbReference type="Proteomes" id="UP000019384"/>
    </source>
</evidence>
<evidence type="ECO:0000256" key="10">
    <source>
        <dbReference type="ARBA" id="ARBA00072917"/>
    </source>
</evidence>
<evidence type="ECO:0000256" key="5">
    <source>
        <dbReference type="ARBA" id="ARBA00022741"/>
    </source>
</evidence>
<evidence type="ECO:0000256" key="9">
    <source>
        <dbReference type="ARBA" id="ARBA00030865"/>
    </source>
</evidence>
<reference evidence="13" key="2">
    <citation type="submission" date="2014-02" db="EMBL/GenBank/DDBJ databases">
        <title>Complete DNA sequence of /Kuraishia capsulata/ illustrates novel genomic features among budding yeasts (/Saccharomycotina/).</title>
        <authorList>
            <person name="Morales L."/>
            <person name="Noel B."/>
            <person name="Porcel B."/>
            <person name="Marcet-Houben M."/>
            <person name="Hullo M-F."/>
            <person name="Sacerdot C."/>
            <person name="Tekaia F."/>
            <person name="Leh-Louis V."/>
            <person name="Despons L."/>
            <person name="Khanna V."/>
            <person name="Aury J-M."/>
            <person name="Barbe V."/>
            <person name="Couloux A."/>
            <person name="Labadie K."/>
            <person name="Pelletier E."/>
            <person name="Souciet J-L."/>
            <person name="Boekhout T."/>
            <person name="Gabaldon T."/>
            <person name="Wincker P."/>
            <person name="Dujon B."/>
        </authorList>
    </citation>
    <scope>NUCLEOTIDE SEQUENCE</scope>
    <source>
        <strain evidence="13">CBS 1993</strain>
    </source>
</reference>
<comment type="similarity">
    <text evidence="2">Belongs to the class-I aminoacyl-tRNA synthetase family. Glutamate--tRNA ligase type 1 subfamily.</text>
</comment>